<feature type="compositionally biased region" description="Basic and acidic residues" evidence="4">
    <location>
        <begin position="9"/>
        <end position="23"/>
    </location>
</feature>
<evidence type="ECO:0000256" key="2">
    <source>
        <dbReference type="ARBA" id="ARBA00022964"/>
    </source>
</evidence>
<feature type="compositionally biased region" description="Basic and acidic residues" evidence="4">
    <location>
        <begin position="48"/>
        <end position="57"/>
    </location>
</feature>
<comment type="similarity">
    <text evidence="1">Belongs to the aspartyl/asparaginyl beta-hydroxylase family.</text>
</comment>
<evidence type="ECO:0000256" key="1">
    <source>
        <dbReference type="ARBA" id="ARBA00007730"/>
    </source>
</evidence>
<dbReference type="EMBL" id="HBHK01003833">
    <property type="protein sequence ID" value="CAD9667947.1"/>
    <property type="molecule type" value="Transcribed_RNA"/>
</dbReference>
<protein>
    <recommendedName>
        <fullName evidence="5">Aspartyl/asparaginy/proline hydroxylase domain-containing protein</fullName>
    </recommendedName>
</protein>
<feature type="compositionally biased region" description="Acidic residues" evidence="4">
    <location>
        <begin position="29"/>
        <end position="41"/>
    </location>
</feature>
<name>A0A7S2RDD1_9STRA</name>
<proteinExistence type="inferred from homology"/>
<dbReference type="AlphaFoldDB" id="A0A7S2RDD1"/>
<dbReference type="InterPro" id="IPR007803">
    <property type="entry name" value="Asp/Arg/Pro-Hydrxlase"/>
</dbReference>
<feature type="domain" description="Aspartyl/asparaginy/proline hydroxylase" evidence="5">
    <location>
        <begin position="100"/>
        <end position="263"/>
    </location>
</feature>
<feature type="region of interest" description="Disordered" evidence="4">
    <location>
        <begin position="1"/>
        <end position="57"/>
    </location>
</feature>
<dbReference type="PANTHER" id="PTHR46332:SF5">
    <property type="entry name" value="ASPARTATE BETA-HYDROXYLASE DOMAIN CONTAINING 2"/>
    <property type="match status" value="1"/>
</dbReference>
<evidence type="ECO:0000313" key="6">
    <source>
        <dbReference type="EMBL" id="CAD9667947.1"/>
    </source>
</evidence>
<evidence type="ECO:0000259" key="5">
    <source>
        <dbReference type="Pfam" id="PF05118"/>
    </source>
</evidence>
<sequence length="293" mass="33154">MASASDAESVDHGPPYDEARDNANLDWVDGSDYESDYESEDSGGVGDSLDRGTEKEDGVCRGVSGAGTCGARMFDDNFVHVAPKYYDWKEIFPFLETILENEAVIQSELRNFMQERWCPWPEEKLYYAPDQNGDWKVIPLMHTFPAFCESKKTVIESNGKLCPKTMELMSAIPGIRTVLFSRLGPETRLSCHQGWCDLANYVLRCHLPLIVPKKPNSCGMWVEREVRYHKPKEILVFDDSKFHKAFNASNEERIILIFDIVRPKSIPKGLATGGHTEQLDSFIEAYKQSIGAL</sequence>
<keyword evidence="3" id="KW-0560">Oxidoreductase</keyword>
<keyword evidence="2" id="KW-0223">Dioxygenase</keyword>
<organism evidence="6">
    <name type="scientific">Mucochytrium quahogii</name>
    <dbReference type="NCBI Taxonomy" id="96639"/>
    <lineage>
        <taxon>Eukaryota</taxon>
        <taxon>Sar</taxon>
        <taxon>Stramenopiles</taxon>
        <taxon>Bigyra</taxon>
        <taxon>Labyrinthulomycetes</taxon>
        <taxon>Thraustochytrida</taxon>
        <taxon>Thraustochytriidae</taxon>
        <taxon>Mucochytrium</taxon>
    </lineage>
</organism>
<gene>
    <name evidence="6" type="ORF">QSP1433_LOCUS2255</name>
</gene>
<accession>A0A7S2RDD1</accession>
<evidence type="ECO:0000256" key="3">
    <source>
        <dbReference type="ARBA" id="ARBA00023002"/>
    </source>
</evidence>
<dbReference type="SUPFAM" id="SSF51197">
    <property type="entry name" value="Clavaminate synthase-like"/>
    <property type="match status" value="1"/>
</dbReference>
<dbReference type="GO" id="GO:0051213">
    <property type="term" value="F:dioxygenase activity"/>
    <property type="evidence" value="ECO:0007669"/>
    <property type="project" value="UniProtKB-KW"/>
</dbReference>
<reference evidence="6" key="1">
    <citation type="submission" date="2021-01" db="EMBL/GenBank/DDBJ databases">
        <authorList>
            <person name="Corre E."/>
            <person name="Pelletier E."/>
            <person name="Niang G."/>
            <person name="Scheremetjew M."/>
            <person name="Finn R."/>
            <person name="Kale V."/>
            <person name="Holt S."/>
            <person name="Cochrane G."/>
            <person name="Meng A."/>
            <person name="Brown T."/>
            <person name="Cohen L."/>
        </authorList>
    </citation>
    <scope>NUCLEOTIDE SEQUENCE</scope>
    <source>
        <strain evidence="6">NY070348D</strain>
    </source>
</reference>
<dbReference type="GO" id="GO:0016020">
    <property type="term" value="C:membrane"/>
    <property type="evidence" value="ECO:0007669"/>
    <property type="project" value="TreeGrafter"/>
</dbReference>
<dbReference type="Gene3D" id="2.60.120.330">
    <property type="entry name" value="B-lactam Antibiotic, Isopenicillin N Synthase, Chain"/>
    <property type="match status" value="1"/>
</dbReference>
<dbReference type="InterPro" id="IPR051821">
    <property type="entry name" value="Asp/Asn_beta-hydroxylase"/>
</dbReference>
<evidence type="ECO:0000256" key="4">
    <source>
        <dbReference type="SAM" id="MobiDB-lite"/>
    </source>
</evidence>
<dbReference type="Pfam" id="PF05118">
    <property type="entry name" value="Asp_Arg_Hydrox"/>
    <property type="match status" value="1"/>
</dbReference>
<dbReference type="PANTHER" id="PTHR46332">
    <property type="entry name" value="ASPARTATE BETA-HYDROXYLASE DOMAIN-CONTAINING PROTEIN 2"/>
    <property type="match status" value="1"/>
</dbReference>
<dbReference type="InterPro" id="IPR027443">
    <property type="entry name" value="IPNS-like_sf"/>
</dbReference>